<sequence>MADDLPDKDVSYAYAWVEKALYCAAFLFLVFGLAYGWSTYDGGKAAYIDPLAIFAIIMAPILGIVAKSLKNLVP</sequence>
<dbReference type="PATRIC" id="fig|1088869.3.peg.794"/>
<gene>
    <name evidence="2" type="ORF">GMO_07880</name>
</gene>
<evidence type="ECO:0000256" key="1">
    <source>
        <dbReference type="SAM" id="Phobius"/>
    </source>
</evidence>
<feature type="transmembrane region" description="Helical" evidence="1">
    <location>
        <begin position="20"/>
        <end position="40"/>
    </location>
</feature>
<feature type="transmembrane region" description="Helical" evidence="1">
    <location>
        <begin position="46"/>
        <end position="66"/>
    </location>
</feature>
<keyword evidence="3" id="KW-1185">Reference proteome</keyword>
<accession>G6XH23</accession>
<proteinExistence type="predicted"/>
<keyword evidence="1" id="KW-1133">Transmembrane helix</keyword>
<dbReference type="Proteomes" id="UP000004949">
    <property type="component" value="Unassembled WGS sequence"/>
</dbReference>
<evidence type="ECO:0000313" key="2">
    <source>
        <dbReference type="EMBL" id="EHH69481.1"/>
    </source>
</evidence>
<dbReference type="AlphaFoldDB" id="G6XH23"/>
<keyword evidence="1" id="KW-0812">Transmembrane</keyword>
<reference evidence="2 3" key="1">
    <citation type="submission" date="2011-10" db="EMBL/GenBank/DDBJ databases">
        <title>Genome sequence of Gluconobacter morbifer G707, isolated from Drosophila gut.</title>
        <authorList>
            <person name="Lee W.-J."/>
            <person name="Kim E.-K."/>
        </authorList>
    </citation>
    <scope>NUCLEOTIDE SEQUENCE [LARGE SCALE GENOMIC DNA]</scope>
    <source>
        <strain evidence="2 3">G707</strain>
    </source>
</reference>
<evidence type="ECO:0000313" key="3">
    <source>
        <dbReference type="Proteomes" id="UP000004949"/>
    </source>
</evidence>
<dbReference type="RefSeq" id="WP_008850938.1">
    <property type="nucleotide sequence ID" value="NZ_AGQV01000001.1"/>
</dbReference>
<name>G6XH23_9PROT</name>
<dbReference type="EMBL" id="AGQV01000001">
    <property type="protein sequence ID" value="EHH69481.1"/>
    <property type="molecule type" value="Genomic_DNA"/>
</dbReference>
<comment type="caution">
    <text evidence="2">The sequence shown here is derived from an EMBL/GenBank/DDBJ whole genome shotgun (WGS) entry which is preliminary data.</text>
</comment>
<protein>
    <submittedName>
        <fullName evidence="2">Uncharacterized protein</fullName>
    </submittedName>
</protein>
<keyword evidence="1" id="KW-0472">Membrane</keyword>
<organism evidence="2 3">
    <name type="scientific">Gluconobacter morbifer G707</name>
    <dbReference type="NCBI Taxonomy" id="1088869"/>
    <lineage>
        <taxon>Bacteria</taxon>
        <taxon>Pseudomonadati</taxon>
        <taxon>Pseudomonadota</taxon>
        <taxon>Alphaproteobacteria</taxon>
        <taxon>Acetobacterales</taxon>
        <taxon>Acetobacteraceae</taxon>
        <taxon>Gluconobacter</taxon>
    </lineage>
</organism>